<feature type="compositionally biased region" description="Basic and acidic residues" evidence="3">
    <location>
        <begin position="260"/>
        <end position="289"/>
    </location>
</feature>
<evidence type="ECO:0000313" key="6">
    <source>
        <dbReference type="Proteomes" id="UP001501612"/>
    </source>
</evidence>
<reference evidence="6" key="1">
    <citation type="journal article" date="2019" name="Int. J. Syst. Evol. Microbiol.">
        <title>The Global Catalogue of Microorganisms (GCM) 10K type strain sequencing project: providing services to taxonomists for standard genome sequencing and annotation.</title>
        <authorList>
            <consortium name="The Broad Institute Genomics Platform"/>
            <consortium name="The Broad Institute Genome Sequencing Center for Infectious Disease"/>
            <person name="Wu L."/>
            <person name="Ma J."/>
        </authorList>
    </citation>
    <scope>NUCLEOTIDE SEQUENCE [LARGE SCALE GENOMIC DNA]</scope>
    <source>
        <strain evidence="6">JCM 14046</strain>
    </source>
</reference>
<dbReference type="Proteomes" id="UP001501612">
    <property type="component" value="Unassembled WGS sequence"/>
</dbReference>
<evidence type="ECO:0000256" key="2">
    <source>
        <dbReference type="ARBA" id="ARBA00023315"/>
    </source>
</evidence>
<evidence type="ECO:0000259" key="4">
    <source>
        <dbReference type="SMART" id="SM00563"/>
    </source>
</evidence>
<sequence>MRPKTQPKGWALTVGGVVIKPALLALTTRTWIDGEKIPATGGCVIVLNHLSHVDPLVSAHLVWDHGRLPRYLAKDGLFRHRVLGAMMRDAGQIPVHRGSGAMDAFDSAVAAVEAGECVVVYPEGTLTRQPDLWPMMGRSGAARIALRTGCPVVPIGQWGAQRLLPPYARKPRLLPRTHVTLKVGDPVDLSAHAGGQVTAARLSAATETIMDAITDLVAEIRGESPPAERFDPRREGLSEYGRPRPTGGRPGRGAGARTGGGHDGHADGRTDGRTDDDTDGESRDQGGTA</sequence>
<evidence type="ECO:0000256" key="3">
    <source>
        <dbReference type="SAM" id="MobiDB-lite"/>
    </source>
</evidence>
<gene>
    <name evidence="5" type="ORF">GCM10009737_27760</name>
</gene>
<feature type="compositionally biased region" description="Gly residues" evidence="3">
    <location>
        <begin position="248"/>
        <end position="259"/>
    </location>
</feature>
<keyword evidence="6" id="KW-1185">Reference proteome</keyword>
<dbReference type="SMART" id="SM00563">
    <property type="entry name" value="PlsC"/>
    <property type="match status" value="1"/>
</dbReference>
<dbReference type="GO" id="GO:0016746">
    <property type="term" value="F:acyltransferase activity"/>
    <property type="evidence" value="ECO:0007669"/>
    <property type="project" value="UniProtKB-KW"/>
</dbReference>
<keyword evidence="1" id="KW-0808">Transferase</keyword>
<accession>A0ABP5AWN0</accession>
<keyword evidence="2 5" id="KW-0012">Acyltransferase</keyword>
<dbReference type="PANTHER" id="PTHR10434:SF55">
    <property type="entry name" value="POSSIBLE ACYLTRANSFERASE"/>
    <property type="match status" value="1"/>
</dbReference>
<dbReference type="Pfam" id="PF01553">
    <property type="entry name" value="Acyltransferase"/>
    <property type="match status" value="1"/>
</dbReference>
<organism evidence="5 6">
    <name type="scientific">Nocardioides lentus</name>
    <dbReference type="NCBI Taxonomy" id="338077"/>
    <lineage>
        <taxon>Bacteria</taxon>
        <taxon>Bacillati</taxon>
        <taxon>Actinomycetota</taxon>
        <taxon>Actinomycetes</taxon>
        <taxon>Propionibacteriales</taxon>
        <taxon>Nocardioidaceae</taxon>
        <taxon>Nocardioides</taxon>
    </lineage>
</organism>
<protein>
    <submittedName>
        <fullName evidence="5">Lysophospholipid acyltransferase family protein</fullName>
    </submittedName>
</protein>
<name>A0ABP5AWN0_9ACTN</name>
<feature type="domain" description="Phospholipid/glycerol acyltransferase" evidence="4">
    <location>
        <begin position="43"/>
        <end position="160"/>
    </location>
</feature>
<dbReference type="EMBL" id="BAAAMY010000006">
    <property type="protein sequence ID" value="GAA1924466.1"/>
    <property type="molecule type" value="Genomic_DNA"/>
</dbReference>
<feature type="compositionally biased region" description="Basic and acidic residues" evidence="3">
    <location>
        <begin position="223"/>
        <end position="237"/>
    </location>
</feature>
<comment type="caution">
    <text evidence="5">The sequence shown here is derived from an EMBL/GenBank/DDBJ whole genome shotgun (WGS) entry which is preliminary data.</text>
</comment>
<evidence type="ECO:0000256" key="1">
    <source>
        <dbReference type="ARBA" id="ARBA00022679"/>
    </source>
</evidence>
<dbReference type="InterPro" id="IPR002123">
    <property type="entry name" value="Plipid/glycerol_acylTrfase"/>
</dbReference>
<proteinExistence type="predicted"/>
<evidence type="ECO:0000313" key="5">
    <source>
        <dbReference type="EMBL" id="GAA1924466.1"/>
    </source>
</evidence>
<feature type="region of interest" description="Disordered" evidence="3">
    <location>
        <begin position="223"/>
        <end position="289"/>
    </location>
</feature>
<dbReference type="SUPFAM" id="SSF69593">
    <property type="entry name" value="Glycerol-3-phosphate (1)-acyltransferase"/>
    <property type="match status" value="1"/>
</dbReference>
<dbReference type="PANTHER" id="PTHR10434">
    <property type="entry name" value="1-ACYL-SN-GLYCEROL-3-PHOSPHATE ACYLTRANSFERASE"/>
    <property type="match status" value="1"/>
</dbReference>
<dbReference type="CDD" id="cd07989">
    <property type="entry name" value="LPLAT_AGPAT-like"/>
    <property type="match status" value="1"/>
</dbReference>